<name>A0A9X2YC44_9MYCO</name>
<organism evidence="6 7">
    <name type="scientific">[Mycobacterium] manitobense</name>
    <dbReference type="NCBI Taxonomy" id="190147"/>
    <lineage>
        <taxon>Bacteria</taxon>
        <taxon>Bacillati</taxon>
        <taxon>Actinomycetota</taxon>
        <taxon>Actinomycetes</taxon>
        <taxon>Mycobacteriales</taxon>
        <taxon>Mycobacteriaceae</taxon>
        <taxon>Mycolicibacterium</taxon>
    </lineage>
</organism>
<proteinExistence type="predicted"/>
<keyword evidence="1" id="KW-0500">Molybdenum</keyword>
<dbReference type="SUPFAM" id="SSF56003">
    <property type="entry name" value="Molybdenum cofactor-binding domain"/>
    <property type="match status" value="1"/>
</dbReference>
<dbReference type="SUPFAM" id="SSF54665">
    <property type="entry name" value="CO dehydrogenase molybdoprotein N-domain-like"/>
    <property type="match status" value="1"/>
</dbReference>
<gene>
    <name evidence="6" type="ORF">H7I41_18265</name>
</gene>
<evidence type="ECO:0000256" key="3">
    <source>
        <dbReference type="ARBA" id="ARBA00053029"/>
    </source>
</evidence>
<dbReference type="InterPro" id="IPR000674">
    <property type="entry name" value="Ald_Oxase/Xan_DH_a/b"/>
</dbReference>
<dbReference type="PANTHER" id="PTHR11908:SF132">
    <property type="entry name" value="ALDEHYDE OXIDASE 1-RELATED"/>
    <property type="match status" value="1"/>
</dbReference>
<evidence type="ECO:0000256" key="2">
    <source>
        <dbReference type="ARBA" id="ARBA00023002"/>
    </source>
</evidence>
<dbReference type="InterPro" id="IPR037165">
    <property type="entry name" value="AldOxase/xan_DH_Mopterin-bd_sf"/>
</dbReference>
<comment type="caution">
    <text evidence="6">The sequence shown here is derived from an EMBL/GenBank/DDBJ whole genome shotgun (WGS) entry which is preliminary data.</text>
</comment>
<accession>A0A9X2YC44</accession>
<dbReference type="Proteomes" id="UP001140293">
    <property type="component" value="Unassembled WGS sequence"/>
</dbReference>
<dbReference type="EMBL" id="JACKSJ010000148">
    <property type="protein sequence ID" value="MCV7171862.1"/>
    <property type="molecule type" value="Genomic_DNA"/>
</dbReference>
<dbReference type="FunFam" id="3.30.365.10:FF:000001">
    <property type="entry name" value="Xanthine dehydrogenase oxidase"/>
    <property type="match status" value="1"/>
</dbReference>
<feature type="region of interest" description="Disordered" evidence="4">
    <location>
        <begin position="784"/>
        <end position="805"/>
    </location>
</feature>
<evidence type="ECO:0000313" key="7">
    <source>
        <dbReference type="Proteomes" id="UP001140293"/>
    </source>
</evidence>
<evidence type="ECO:0000259" key="5">
    <source>
        <dbReference type="SMART" id="SM01008"/>
    </source>
</evidence>
<keyword evidence="7" id="KW-1185">Reference proteome</keyword>
<evidence type="ECO:0000313" key="6">
    <source>
        <dbReference type="EMBL" id="MCV7171862.1"/>
    </source>
</evidence>
<dbReference type="GO" id="GO:0016491">
    <property type="term" value="F:oxidoreductase activity"/>
    <property type="evidence" value="ECO:0007669"/>
    <property type="project" value="UniProtKB-KW"/>
</dbReference>
<evidence type="ECO:0000256" key="4">
    <source>
        <dbReference type="SAM" id="MobiDB-lite"/>
    </source>
</evidence>
<dbReference type="PANTHER" id="PTHR11908">
    <property type="entry name" value="XANTHINE DEHYDROGENASE"/>
    <property type="match status" value="1"/>
</dbReference>
<evidence type="ECO:0000256" key="1">
    <source>
        <dbReference type="ARBA" id="ARBA00022505"/>
    </source>
</evidence>
<sequence>MTSTSTETVATRYSGTRHARVEDNRLLTGRGTFVDDIQRPGMLHACFVRSPFARATIKGIDTAAALAMPGVRAVLTAADINGDAVEAWHAVAGKDMPDTPRPPLAEGQVKFVGDPVALVVAESRYLAEDAADAVEVDYEPLPAVADFRVAVGGAEAGVAVVHDEYPDNVAGGMGGAPPDEETFSTAACVVAENIYQQMHVPVPIETRGMVVEWTATTGELTLWGSTQTPHELRAFCARLLGIPASKVRVIMRDTGGGFGQKVVPMREDMVIMLAARKVPGPLKWIEDRRENLMSAGQARHVDGTARMAFDDEGNILAVDIDFVQDIGAYPTPYPVLTTAAIGMFYPGPYRVPKASFNYKTVFSNTAGLHAYRGPWQYETLAREIMFDIAARKLGMDPVELRRRNILRGDEMPYFNPNGMPYDHVAPADTFEQAVKILDHEGFRKEQAEALAQGRYIGLGFSAYIEPTGAATGHLATEGCTIRMESTGKINVYVNGGSTGNSLETTVVQLTADALGADIDDVSTIQGDTAVTPYGAGTQGSRSGPMTAGAVNEAGTILRGQIAAMAAHRLGVEAGDIELGGSTAYVRDDPDKCVTFGDIAYRAHYEPAQLPPGMSASLEATARFTSPPEAMIHWANATHACTCEVDIDTGQVTLTRYIVSEDVGPMINPNVVEGQVAGGTVQGIGGALLESLVYDADGNPLSSTFVDYLLPTATEVPPIEFGHVEIPGPGVGGYKGAGEGGAIGSTPAVINAVNDALAPLGVTVTTLPASPATIVELLENASRGQERRGHLPLAGADREIKGREDH</sequence>
<dbReference type="Gene3D" id="3.90.1170.50">
    <property type="entry name" value="Aldehyde oxidase/xanthine dehydrogenase, a/b hammerhead"/>
    <property type="match status" value="1"/>
</dbReference>
<reference evidence="6" key="1">
    <citation type="submission" date="2020-07" db="EMBL/GenBank/DDBJ databases">
        <authorList>
            <person name="Pettersson B.M.F."/>
            <person name="Behra P.R.K."/>
            <person name="Ramesh M."/>
            <person name="Das S."/>
            <person name="Dasgupta S."/>
            <person name="Kirsebom L.A."/>
        </authorList>
    </citation>
    <scope>NUCLEOTIDE SEQUENCE</scope>
    <source>
        <strain evidence="6">DSM 44615</strain>
    </source>
</reference>
<dbReference type="GO" id="GO:0005506">
    <property type="term" value="F:iron ion binding"/>
    <property type="evidence" value="ECO:0007669"/>
    <property type="project" value="InterPro"/>
</dbReference>
<dbReference type="AlphaFoldDB" id="A0A9X2YC44"/>
<dbReference type="Pfam" id="PF01315">
    <property type="entry name" value="Ald_Xan_dh_C"/>
    <property type="match status" value="1"/>
</dbReference>
<dbReference type="SMART" id="SM01008">
    <property type="entry name" value="Ald_Xan_dh_C"/>
    <property type="match status" value="1"/>
</dbReference>
<comment type="cofactor">
    <cofactor evidence="3">
        <name>Mo-molybdopterin cytosine dinucleotide</name>
        <dbReference type="ChEBI" id="CHEBI:71308"/>
    </cofactor>
</comment>
<keyword evidence="2" id="KW-0560">Oxidoreductase</keyword>
<dbReference type="InterPro" id="IPR008274">
    <property type="entry name" value="AldOxase/xan_DH_MoCoBD1"/>
</dbReference>
<feature type="domain" description="Aldehyde oxidase/xanthine dehydrogenase a/b hammerhead" evidence="5">
    <location>
        <begin position="28"/>
        <end position="142"/>
    </location>
</feature>
<dbReference type="Gene3D" id="3.30.365.10">
    <property type="entry name" value="Aldehyde oxidase/xanthine dehydrogenase, molybdopterin binding domain"/>
    <property type="match status" value="4"/>
</dbReference>
<protein>
    <submittedName>
        <fullName evidence="6">Xanthine dehydrogenase family protein molybdopterin-binding subunit</fullName>
    </submittedName>
</protein>
<dbReference type="InterPro" id="IPR046867">
    <property type="entry name" value="AldOxase/xan_DH_MoCoBD2"/>
</dbReference>
<reference evidence="6" key="2">
    <citation type="journal article" date="2022" name="BMC Genomics">
        <title>Comparative genome analysis of mycobacteria focusing on tRNA and non-coding RNA.</title>
        <authorList>
            <person name="Behra P.R.K."/>
            <person name="Pettersson B.M.F."/>
            <person name="Ramesh M."/>
            <person name="Das S."/>
            <person name="Dasgupta S."/>
            <person name="Kirsebom L.A."/>
        </authorList>
    </citation>
    <scope>NUCLEOTIDE SEQUENCE</scope>
    <source>
        <strain evidence="6">DSM 44615</strain>
    </source>
</reference>
<feature type="compositionally biased region" description="Basic and acidic residues" evidence="4">
    <location>
        <begin position="795"/>
        <end position="805"/>
    </location>
</feature>
<dbReference type="RefSeq" id="WP_264014037.1">
    <property type="nucleotide sequence ID" value="NZ_JACKSJ010000148.1"/>
</dbReference>
<dbReference type="Pfam" id="PF02738">
    <property type="entry name" value="MoCoBD_1"/>
    <property type="match status" value="1"/>
</dbReference>
<dbReference type="Pfam" id="PF20256">
    <property type="entry name" value="MoCoBD_2"/>
    <property type="match status" value="1"/>
</dbReference>
<dbReference type="InterPro" id="IPR016208">
    <property type="entry name" value="Ald_Oxase/xanthine_DH-like"/>
</dbReference>
<dbReference type="InterPro" id="IPR036856">
    <property type="entry name" value="Ald_Oxase/Xan_DH_a/b_sf"/>
</dbReference>